<name>A0A857L4I2_9ACTN</name>
<dbReference type="Gene3D" id="2.60.120.650">
    <property type="entry name" value="Cupin"/>
    <property type="match status" value="1"/>
</dbReference>
<proteinExistence type="predicted"/>
<organism evidence="1">
    <name type="scientific">Gordonia amarae</name>
    <dbReference type="NCBI Taxonomy" id="36821"/>
    <lineage>
        <taxon>Bacteria</taxon>
        <taxon>Bacillati</taxon>
        <taxon>Actinomycetota</taxon>
        <taxon>Actinomycetes</taxon>
        <taxon>Mycobacteriales</taxon>
        <taxon>Gordoniaceae</taxon>
        <taxon>Gordonia</taxon>
    </lineage>
</organism>
<dbReference type="EMBL" id="CP045810">
    <property type="protein sequence ID" value="QHN42201.1"/>
    <property type="molecule type" value="Genomic_DNA"/>
</dbReference>
<dbReference type="SUPFAM" id="SSF51197">
    <property type="entry name" value="Clavaminate synthase-like"/>
    <property type="match status" value="1"/>
</dbReference>
<reference evidence="1" key="1">
    <citation type="journal article" date="2021" name="Nat. Microbiol.">
        <title>Cocultivation of an ultrasmall environmental parasitic bacterium with lytic ability against bacteria associated with wastewater foams.</title>
        <authorList>
            <person name="Batinovic S."/>
            <person name="Rose J.J.A."/>
            <person name="Ratcliffe J."/>
            <person name="Seviour R.J."/>
            <person name="Petrovski S."/>
        </authorList>
    </citation>
    <scope>NUCLEOTIDE SEQUENCE</scope>
    <source>
        <strain evidence="1">CON44</strain>
    </source>
</reference>
<evidence type="ECO:0000313" key="1">
    <source>
        <dbReference type="EMBL" id="QHN42201.1"/>
    </source>
</evidence>
<gene>
    <name evidence="1" type="ORF">GII30_21360</name>
</gene>
<sequence>MDDHNFVALQLHGPKNWAYGPISSDPQSPTNELILNPGDYLVAPANTPHAVSGVGELSLHLTIAFDFVSGETRPWGSSIEDCDRLNHYESTRIGSHWPDAFDESESPNSSGRYRFSPRQRPAINCNDKYCVVEAHVGVYRIDRRAHQFLEALQRGRRISLDEALEICAELPNAQVHSLIRGLCRAGVLFKGI</sequence>
<dbReference type="AlphaFoldDB" id="A0A857L4I2"/>
<protein>
    <submittedName>
        <fullName evidence="1">Uncharacterized protein</fullName>
    </submittedName>
</protein>
<accession>A0A857L4I2</accession>